<comment type="similarity">
    <text evidence="1 2">Belongs to the outer membrane factor (OMF) (TC 1.B.17) family.</text>
</comment>
<dbReference type="EMBL" id="DXEL01000044">
    <property type="protein sequence ID" value="HIX74605.1"/>
    <property type="molecule type" value="Genomic_DNA"/>
</dbReference>
<dbReference type="AlphaFoldDB" id="A0A9D2BFG0"/>
<dbReference type="Proteomes" id="UP000886740">
    <property type="component" value="Unassembled WGS sequence"/>
</dbReference>
<evidence type="ECO:0000313" key="5">
    <source>
        <dbReference type="Proteomes" id="UP000886740"/>
    </source>
</evidence>
<dbReference type="Gene3D" id="2.20.200.10">
    <property type="entry name" value="Outer membrane efflux proteins (OEP)"/>
    <property type="match status" value="1"/>
</dbReference>
<evidence type="ECO:0000256" key="2">
    <source>
        <dbReference type="RuleBase" id="RU362097"/>
    </source>
</evidence>
<dbReference type="PANTHER" id="PTHR30203:SF33">
    <property type="entry name" value="BLR4455 PROTEIN"/>
    <property type="match status" value="1"/>
</dbReference>
<comment type="subcellular location">
    <subcellularLocation>
        <location evidence="2">Cell membrane</location>
        <topology evidence="2">Lipid-anchor</topology>
    </subcellularLocation>
</comment>
<reference evidence="4" key="1">
    <citation type="journal article" date="2021" name="PeerJ">
        <title>Extensive microbial diversity within the chicken gut microbiome revealed by metagenomics and culture.</title>
        <authorList>
            <person name="Gilroy R."/>
            <person name="Ravi A."/>
            <person name="Getino M."/>
            <person name="Pursley I."/>
            <person name="Horton D.L."/>
            <person name="Alikhan N.F."/>
            <person name="Baker D."/>
            <person name="Gharbi K."/>
            <person name="Hall N."/>
            <person name="Watson M."/>
            <person name="Adriaenssens E.M."/>
            <person name="Foster-Nyarko E."/>
            <person name="Jarju S."/>
            <person name="Secka A."/>
            <person name="Antonio M."/>
            <person name="Oren A."/>
            <person name="Chaudhuri R.R."/>
            <person name="La Ragione R."/>
            <person name="Hildebrand F."/>
            <person name="Pallen M.J."/>
        </authorList>
    </citation>
    <scope>NUCLEOTIDE SEQUENCE</scope>
    <source>
        <strain evidence="4">ChiGjej6B6-14162</strain>
    </source>
</reference>
<dbReference type="GO" id="GO:0005886">
    <property type="term" value="C:plasma membrane"/>
    <property type="evidence" value="ECO:0007669"/>
    <property type="project" value="UniProtKB-SubCell"/>
</dbReference>
<feature type="coiled-coil region" evidence="3">
    <location>
        <begin position="342"/>
        <end position="407"/>
    </location>
</feature>
<evidence type="ECO:0000313" key="4">
    <source>
        <dbReference type="EMBL" id="HIX74605.1"/>
    </source>
</evidence>
<dbReference type="SUPFAM" id="SSF56954">
    <property type="entry name" value="Outer membrane efflux proteins (OEP)"/>
    <property type="match status" value="1"/>
</dbReference>
<dbReference type="NCBIfam" id="TIGR01845">
    <property type="entry name" value="outer_NodT"/>
    <property type="match status" value="1"/>
</dbReference>
<dbReference type="GO" id="GO:0015562">
    <property type="term" value="F:efflux transmembrane transporter activity"/>
    <property type="evidence" value="ECO:0007669"/>
    <property type="project" value="InterPro"/>
</dbReference>
<evidence type="ECO:0000256" key="3">
    <source>
        <dbReference type="SAM" id="Coils"/>
    </source>
</evidence>
<keyword evidence="2" id="KW-0472">Membrane</keyword>
<evidence type="ECO:0000256" key="1">
    <source>
        <dbReference type="ARBA" id="ARBA00007613"/>
    </source>
</evidence>
<keyword evidence="2" id="KW-0564">Palmitate</keyword>
<keyword evidence="2" id="KW-1134">Transmembrane beta strand</keyword>
<keyword evidence="2" id="KW-0812">Transmembrane</keyword>
<dbReference type="InterPro" id="IPR003423">
    <property type="entry name" value="OMP_efflux"/>
</dbReference>
<protein>
    <submittedName>
        <fullName evidence="4">Efflux transporter outer membrane subunit</fullName>
    </submittedName>
</protein>
<gene>
    <name evidence="4" type="ORF">H9977_06190</name>
</gene>
<dbReference type="PANTHER" id="PTHR30203">
    <property type="entry name" value="OUTER MEMBRANE CATION EFFLUX PROTEIN"/>
    <property type="match status" value="1"/>
</dbReference>
<dbReference type="PROSITE" id="PS51257">
    <property type="entry name" value="PROKAR_LIPOPROTEIN"/>
    <property type="match status" value="1"/>
</dbReference>
<comment type="caution">
    <text evidence="4">The sequence shown here is derived from an EMBL/GenBank/DDBJ whole genome shotgun (WGS) entry which is preliminary data.</text>
</comment>
<name>A0A9D2BFG0_9BACT</name>
<dbReference type="Gene3D" id="1.20.1600.10">
    <property type="entry name" value="Outer membrane efflux proteins (OEP)"/>
    <property type="match status" value="1"/>
</dbReference>
<sequence>MNRQLQHIAIISAALCLLASCKVGKRYARPELNLPDRIEATTEGDSSSVADIPWESLYEDETLRQLIHKALENNKDVNIAAARLKEMMAARRISFADLFPDVKANVYFGKEQLNYGGNDPKPDPEHGAKLVYSWELDLWGRLRWANEAAIAEYFASVENVRALQMTIVAEVATNYYQLRALDRELSIVQQTLTARREGVRLAKLRYEGGLTPETAYNQAQVEMARTETLIPNLERQIKIKESDLSMLLGEYTGEIPRGADLGNQHLPETLPVGLPSTLLERRPDMRQAELTLQAANARVGMAKANMFPKITLTGDLGFESNEVSNLLKSGAWNIIGGLTQPLVGLVKNRANLKAAQARYEQEVLQYQKSVLGAFKEVNNAIITVRKVKEVRASMEKLESSARNYLELAQLQYINGVTSYMDVLDAQRGLLDAQIGLNDAVLNELLSIVSLYKALGGGYGENDTANADQS</sequence>
<reference evidence="4" key="2">
    <citation type="submission" date="2021-04" db="EMBL/GenBank/DDBJ databases">
        <authorList>
            <person name="Gilroy R."/>
        </authorList>
    </citation>
    <scope>NUCLEOTIDE SEQUENCE</scope>
    <source>
        <strain evidence="4">ChiGjej6B6-14162</strain>
    </source>
</reference>
<dbReference type="InterPro" id="IPR010131">
    <property type="entry name" value="MdtP/NodT-like"/>
</dbReference>
<keyword evidence="2" id="KW-0449">Lipoprotein</keyword>
<accession>A0A9D2BFG0</accession>
<organism evidence="4 5">
    <name type="scientific">Candidatus Parabacteroides intestinipullorum</name>
    <dbReference type="NCBI Taxonomy" id="2838723"/>
    <lineage>
        <taxon>Bacteria</taxon>
        <taxon>Pseudomonadati</taxon>
        <taxon>Bacteroidota</taxon>
        <taxon>Bacteroidia</taxon>
        <taxon>Bacteroidales</taxon>
        <taxon>Tannerellaceae</taxon>
        <taxon>Parabacteroides</taxon>
    </lineage>
</organism>
<keyword evidence="3" id="KW-0175">Coiled coil</keyword>
<proteinExistence type="inferred from homology"/>
<dbReference type="Pfam" id="PF02321">
    <property type="entry name" value="OEP"/>
    <property type="match status" value="2"/>
</dbReference>